<accession>A0ABX5KM27</accession>
<gene>
    <name evidence="2" type="ORF">C7402_107114</name>
</gene>
<evidence type="ECO:0000256" key="1">
    <source>
        <dbReference type="SAM" id="Coils"/>
    </source>
</evidence>
<protein>
    <recommendedName>
        <fullName evidence="4">Abortive infection Abi-like protein</fullName>
    </recommendedName>
</protein>
<organism evidence="2 3">
    <name type="scientific">Paraburkholderia unamae</name>
    <dbReference type="NCBI Taxonomy" id="219649"/>
    <lineage>
        <taxon>Bacteria</taxon>
        <taxon>Pseudomonadati</taxon>
        <taxon>Pseudomonadota</taxon>
        <taxon>Betaproteobacteria</taxon>
        <taxon>Burkholderiales</taxon>
        <taxon>Burkholderiaceae</taxon>
        <taxon>Paraburkholderia</taxon>
    </lineage>
</organism>
<dbReference type="Proteomes" id="UP000245712">
    <property type="component" value="Unassembled WGS sequence"/>
</dbReference>
<evidence type="ECO:0000313" key="2">
    <source>
        <dbReference type="EMBL" id="PVX83208.1"/>
    </source>
</evidence>
<evidence type="ECO:0000313" key="3">
    <source>
        <dbReference type="Proteomes" id="UP000245712"/>
    </source>
</evidence>
<feature type="coiled-coil region" evidence="1">
    <location>
        <begin position="104"/>
        <end position="131"/>
    </location>
</feature>
<keyword evidence="1" id="KW-0175">Coiled coil</keyword>
<dbReference type="EMBL" id="QEOB01000007">
    <property type="protein sequence ID" value="PVX83208.1"/>
    <property type="molecule type" value="Genomic_DNA"/>
</dbReference>
<evidence type="ECO:0008006" key="4">
    <source>
        <dbReference type="Google" id="ProtNLM"/>
    </source>
</evidence>
<reference evidence="2 3" key="1">
    <citation type="submission" date="2018-05" db="EMBL/GenBank/DDBJ databases">
        <title>Genomic Encyclopedia of Type Strains, Phase IV (KMG-V): Genome sequencing to study the core and pangenomes of soil and plant-associated prokaryotes.</title>
        <authorList>
            <person name="Whitman W."/>
        </authorList>
    </citation>
    <scope>NUCLEOTIDE SEQUENCE [LARGE SCALE GENOMIC DNA]</scope>
    <source>
        <strain evidence="2 3">SCZa-39</strain>
    </source>
</reference>
<proteinExistence type="predicted"/>
<keyword evidence="3" id="KW-1185">Reference proteome</keyword>
<comment type="caution">
    <text evidence="2">The sequence shown here is derived from an EMBL/GenBank/DDBJ whole genome shotgun (WGS) entry which is preliminary data.</text>
</comment>
<sequence length="253" mass="28726">MPIPDMDGRIASVDTTWNWLYAESDYEEAQLMRFTQDKLPTFRQLIRALAGVRHTHLSGGMEFSMYFEEFVKDGVCRNIAPYHVNVGVGVLNVRVKDADGNVVFDAKEAEAEQARQALQDAKDELRITSTSFVKHLGDDYFRRAWESFSLAFGADEHAINHLYDVRDAVTEKFGKEELARQALNLTKAEWSNFGKIFNDGAVEGGRHNGKHPAPLRPMTKEQRTQVISFARAMLFAYGRYLENQEAAAREQAT</sequence>
<name>A0ABX5KM27_9BURK</name>